<dbReference type="Pfam" id="PF09979">
    <property type="entry name" value="DUF2213"/>
    <property type="match status" value="1"/>
</dbReference>
<reference evidence="1 2" key="1">
    <citation type="journal article" date="2019" name="Anaerobe">
        <title>Brachyspira catarrhinii sp. nov., an anaerobic intestinal spirochaete isolated from vervet monkeys may have been misidentified as Brachyspira aalborgi in previous studies.</title>
        <authorList>
            <person name="Phillips N.D."/>
            <person name="La T."/>
            <person name="Hampson D.J."/>
        </authorList>
    </citation>
    <scope>NUCLEOTIDE SEQUENCE [LARGE SCALE GENOMIC DNA]</scope>
    <source>
        <strain evidence="1 2">Z12</strain>
    </source>
</reference>
<gene>
    <name evidence="1" type="ORF">EZH24_11895</name>
</gene>
<evidence type="ECO:0000313" key="2">
    <source>
        <dbReference type="Proteomes" id="UP000310168"/>
    </source>
</evidence>
<proteinExistence type="predicted"/>
<protein>
    <submittedName>
        <fullName evidence="1">DUF2213 domain-containing protein</fullName>
    </submittedName>
</protein>
<evidence type="ECO:0000313" key="1">
    <source>
        <dbReference type="EMBL" id="TKZ27674.1"/>
    </source>
</evidence>
<name>A0ABY2TMX0_9SPIR</name>
<organism evidence="1 2">
    <name type="scientific">Brachyspira catarrhinii</name>
    <dbReference type="NCBI Taxonomy" id="2528966"/>
    <lineage>
        <taxon>Bacteria</taxon>
        <taxon>Pseudomonadati</taxon>
        <taxon>Spirochaetota</taxon>
        <taxon>Spirochaetia</taxon>
        <taxon>Brachyspirales</taxon>
        <taxon>Brachyspiraceae</taxon>
        <taxon>Brachyspira</taxon>
    </lineage>
</organism>
<dbReference type="InterPro" id="IPR016913">
    <property type="entry name" value="UCP029215"/>
</dbReference>
<dbReference type="EMBL" id="SJDU01000507">
    <property type="protein sequence ID" value="TKZ27674.1"/>
    <property type="molecule type" value="Genomic_DNA"/>
</dbReference>
<dbReference type="Proteomes" id="UP000310168">
    <property type="component" value="Unassembled WGS sequence"/>
</dbReference>
<comment type="caution">
    <text evidence="1">The sequence shown here is derived from an EMBL/GenBank/DDBJ whole genome shotgun (WGS) entry which is preliminary data.</text>
</comment>
<accession>A0ABY2TMX0</accession>
<keyword evidence="2" id="KW-1185">Reference proteome</keyword>
<sequence length="131" mass="14983">MSTIAYREMIQGLIEGSLKSPQIYEESLYMKLRITGTGITERYKEDENGDVVFDDENNPVTYKINRLEDEFLSNKFLKACVGIPVLIEHPDSKLLNGENYKNHVVGNIVAAYIKPDIKEVWGIARIYDPEV</sequence>